<dbReference type="Proteomes" id="UP000236434">
    <property type="component" value="Unassembled WGS sequence"/>
</dbReference>
<sequence length="69" mass="7875">MFAFVNTLFVIAMILFIISTIFLWRSAKMIRNGSKRTDEDVKKMDKRGLLGLLISVGIFALSYFLSLLV</sequence>
<evidence type="ECO:0000313" key="3">
    <source>
        <dbReference type="Proteomes" id="UP000236434"/>
    </source>
</evidence>
<proteinExistence type="predicted"/>
<comment type="caution">
    <text evidence="2">The sequence shown here is derived from an EMBL/GenBank/DDBJ whole genome shotgun (WGS) entry which is preliminary data.</text>
</comment>
<protein>
    <submittedName>
        <fullName evidence="2">Uncharacterized protein</fullName>
    </submittedName>
</protein>
<dbReference type="OrthoDB" id="48567at2"/>
<keyword evidence="1" id="KW-0472">Membrane</keyword>
<reference evidence="2 3" key="1">
    <citation type="submission" date="2013-12" db="EMBL/GenBank/DDBJ databases">
        <title>Comparative genomics of Petrotoga isolates.</title>
        <authorList>
            <person name="Nesbo C.L."/>
            <person name="Charchuk R."/>
            <person name="Chow K."/>
        </authorList>
    </citation>
    <scope>NUCLEOTIDE SEQUENCE [LARGE SCALE GENOMIC DNA]</scope>
    <source>
        <strain evidence="2 3">DSM 13574</strain>
    </source>
</reference>
<dbReference type="AlphaFoldDB" id="A0A2K1P3D5"/>
<dbReference type="EMBL" id="AZRL01000006">
    <property type="protein sequence ID" value="PNR97305.1"/>
    <property type="molecule type" value="Genomic_DNA"/>
</dbReference>
<feature type="transmembrane region" description="Helical" evidence="1">
    <location>
        <begin position="48"/>
        <end position="68"/>
    </location>
</feature>
<keyword evidence="1" id="KW-1133">Transmembrane helix</keyword>
<accession>A0A2K1P3D5</accession>
<organism evidence="2 3">
    <name type="scientific">Petrotoga olearia DSM 13574</name>
    <dbReference type="NCBI Taxonomy" id="1122955"/>
    <lineage>
        <taxon>Bacteria</taxon>
        <taxon>Thermotogati</taxon>
        <taxon>Thermotogota</taxon>
        <taxon>Thermotogae</taxon>
        <taxon>Petrotogales</taxon>
        <taxon>Petrotogaceae</taxon>
        <taxon>Petrotoga</taxon>
    </lineage>
</organism>
<dbReference type="RefSeq" id="WP_103066658.1">
    <property type="nucleotide sequence ID" value="NZ_AZRL01000006.1"/>
</dbReference>
<feature type="transmembrane region" description="Helical" evidence="1">
    <location>
        <begin position="6"/>
        <end position="27"/>
    </location>
</feature>
<keyword evidence="1" id="KW-0812">Transmembrane</keyword>
<evidence type="ECO:0000313" key="2">
    <source>
        <dbReference type="EMBL" id="PNR97305.1"/>
    </source>
</evidence>
<name>A0A2K1P3D5_9BACT</name>
<gene>
    <name evidence="2" type="ORF">X929_03555</name>
</gene>
<evidence type="ECO:0000256" key="1">
    <source>
        <dbReference type="SAM" id="Phobius"/>
    </source>
</evidence>